<dbReference type="Gene3D" id="2.60.120.830">
    <property type="match status" value="1"/>
</dbReference>
<keyword evidence="5" id="KW-1185">Reference proteome</keyword>
<comment type="subcellular location">
    <subcellularLocation>
        <location evidence="1">Secreted</location>
    </subcellularLocation>
</comment>
<evidence type="ECO:0000259" key="3">
    <source>
        <dbReference type="Pfam" id="PF05986"/>
    </source>
</evidence>
<dbReference type="Gene3D" id="2.20.100.10">
    <property type="entry name" value="Thrombospondin type-1 (TSP1) repeat"/>
    <property type="match status" value="1"/>
</dbReference>
<dbReference type="PANTHER" id="PTHR13723:SF200">
    <property type="entry name" value="ADAM METALLOPEPTIDASE WITH THROMBOSPONDIN TYPE 1 MOTIF B, ISOFORM B"/>
    <property type="match status" value="1"/>
</dbReference>
<keyword evidence="2" id="KW-0964">Secreted</keyword>
<name>A0A8J4YD38_CHIOP</name>
<evidence type="ECO:0000256" key="1">
    <source>
        <dbReference type="ARBA" id="ARBA00004613"/>
    </source>
</evidence>
<dbReference type="SUPFAM" id="SSF82895">
    <property type="entry name" value="TSP-1 type 1 repeat"/>
    <property type="match status" value="1"/>
</dbReference>
<dbReference type="Pfam" id="PF05986">
    <property type="entry name" value="ADAMTS_spacer1"/>
    <property type="match status" value="1"/>
</dbReference>
<dbReference type="InterPro" id="IPR050439">
    <property type="entry name" value="ADAMTS_ADAMTS-like"/>
</dbReference>
<dbReference type="GO" id="GO:0005576">
    <property type="term" value="C:extracellular region"/>
    <property type="evidence" value="ECO:0007669"/>
    <property type="project" value="UniProtKB-SubCell"/>
</dbReference>
<dbReference type="PROSITE" id="PS50092">
    <property type="entry name" value="TSP1"/>
    <property type="match status" value="1"/>
</dbReference>
<dbReference type="Pfam" id="PF19030">
    <property type="entry name" value="TSP1_ADAMTS"/>
    <property type="match status" value="1"/>
</dbReference>
<dbReference type="SMART" id="SM00209">
    <property type="entry name" value="TSP1"/>
    <property type="match status" value="2"/>
</dbReference>
<evidence type="ECO:0000313" key="5">
    <source>
        <dbReference type="Proteomes" id="UP000770661"/>
    </source>
</evidence>
<dbReference type="GO" id="GO:0004222">
    <property type="term" value="F:metalloendopeptidase activity"/>
    <property type="evidence" value="ECO:0007669"/>
    <property type="project" value="TreeGrafter"/>
</dbReference>
<dbReference type="OrthoDB" id="412680at2759"/>
<protein>
    <submittedName>
        <fullName evidence="4">A disintegrin and metalloproteinase with thrombospondin motifs 7</fullName>
    </submittedName>
</protein>
<proteinExistence type="predicted"/>
<sequence length="281" mass="31776">MVCGVVVCVCRVIHWSGEYYADGVMIYYNRDGETEDLLLPGPLKRPLTFMLLFQTENPGISWEYTLPHANATYTPSFSWHHTDWSVCSVTCGSGTQVSRGCCRDCFLPYCVLCRGCSAWSRKRDWWRIATVSAEPRPKDRSRICNSHACPAWWWSGPWQPCSVTCGPDGGMRRTVICVRSFSPTEQMALMDSSCDDAEKPHETEACTRQAPCPQPLEWRVGSWSGACAQDPCEYEKREVECVATHHTCDPLSRPPDRRQCGNITCGVWESDDWSKVGRPRG</sequence>
<dbReference type="GO" id="GO:0006508">
    <property type="term" value="P:proteolysis"/>
    <property type="evidence" value="ECO:0007669"/>
    <property type="project" value="TreeGrafter"/>
</dbReference>
<accession>A0A8J4YD38</accession>
<dbReference type="GO" id="GO:0031012">
    <property type="term" value="C:extracellular matrix"/>
    <property type="evidence" value="ECO:0007669"/>
    <property type="project" value="TreeGrafter"/>
</dbReference>
<dbReference type="GO" id="GO:0030198">
    <property type="term" value="P:extracellular matrix organization"/>
    <property type="evidence" value="ECO:0007669"/>
    <property type="project" value="TreeGrafter"/>
</dbReference>
<dbReference type="InterPro" id="IPR036383">
    <property type="entry name" value="TSP1_rpt_sf"/>
</dbReference>
<organism evidence="4 5">
    <name type="scientific">Chionoecetes opilio</name>
    <name type="common">Atlantic snow crab</name>
    <name type="synonym">Cancer opilio</name>
    <dbReference type="NCBI Taxonomy" id="41210"/>
    <lineage>
        <taxon>Eukaryota</taxon>
        <taxon>Metazoa</taxon>
        <taxon>Ecdysozoa</taxon>
        <taxon>Arthropoda</taxon>
        <taxon>Crustacea</taxon>
        <taxon>Multicrustacea</taxon>
        <taxon>Malacostraca</taxon>
        <taxon>Eumalacostraca</taxon>
        <taxon>Eucarida</taxon>
        <taxon>Decapoda</taxon>
        <taxon>Pleocyemata</taxon>
        <taxon>Brachyura</taxon>
        <taxon>Eubrachyura</taxon>
        <taxon>Majoidea</taxon>
        <taxon>Majidae</taxon>
        <taxon>Chionoecetes</taxon>
    </lineage>
</organism>
<feature type="domain" description="ADAMTS/ADAMTS-like Spacer 1" evidence="3">
    <location>
        <begin position="14"/>
        <end position="67"/>
    </location>
</feature>
<dbReference type="EMBL" id="JACEEZ010006000">
    <property type="protein sequence ID" value="KAG0725112.1"/>
    <property type="molecule type" value="Genomic_DNA"/>
</dbReference>
<dbReference type="InterPro" id="IPR000884">
    <property type="entry name" value="TSP1_rpt"/>
</dbReference>
<dbReference type="Proteomes" id="UP000770661">
    <property type="component" value="Unassembled WGS sequence"/>
</dbReference>
<dbReference type="InterPro" id="IPR010294">
    <property type="entry name" value="ADAMTS_spacer1"/>
</dbReference>
<gene>
    <name evidence="4" type="primary">Adamts7_1</name>
    <name evidence="4" type="ORF">GWK47_039247</name>
</gene>
<comment type="caution">
    <text evidence="4">The sequence shown here is derived from an EMBL/GenBank/DDBJ whole genome shotgun (WGS) entry which is preliminary data.</text>
</comment>
<evidence type="ECO:0000256" key="2">
    <source>
        <dbReference type="ARBA" id="ARBA00022525"/>
    </source>
</evidence>
<dbReference type="AlphaFoldDB" id="A0A8J4YD38"/>
<evidence type="ECO:0000313" key="4">
    <source>
        <dbReference type="EMBL" id="KAG0725112.1"/>
    </source>
</evidence>
<dbReference type="PANTHER" id="PTHR13723">
    <property type="entry name" value="ADAMTS A DISINTEGRIN AND METALLOPROTEASE WITH THROMBOSPONDIN MOTIFS PROTEASE"/>
    <property type="match status" value="1"/>
</dbReference>
<reference evidence="4" key="1">
    <citation type="submission" date="2020-07" db="EMBL/GenBank/DDBJ databases">
        <title>The High-quality genome of the commercially important snow crab, Chionoecetes opilio.</title>
        <authorList>
            <person name="Jeong J.-H."/>
            <person name="Ryu S."/>
        </authorList>
    </citation>
    <scope>NUCLEOTIDE SEQUENCE</scope>
    <source>
        <strain evidence="4">MADBK_172401_WGS</strain>
        <tissue evidence="4">Digestive gland</tissue>
    </source>
</reference>